<dbReference type="Proteomes" id="UP000757232">
    <property type="component" value="Unassembled WGS sequence"/>
</dbReference>
<evidence type="ECO:0000256" key="3">
    <source>
        <dbReference type="ARBA" id="ARBA00022989"/>
    </source>
</evidence>
<feature type="transmembrane region" description="Helical" evidence="6">
    <location>
        <begin position="311"/>
        <end position="332"/>
    </location>
</feature>
<feature type="transmembrane region" description="Helical" evidence="6">
    <location>
        <begin position="365"/>
        <end position="383"/>
    </location>
</feature>
<evidence type="ECO:0000256" key="2">
    <source>
        <dbReference type="ARBA" id="ARBA00022692"/>
    </source>
</evidence>
<feature type="transmembrane region" description="Helical" evidence="6">
    <location>
        <begin position="241"/>
        <end position="263"/>
    </location>
</feature>
<dbReference type="AlphaFoldDB" id="A0A9Q5HTM5"/>
<evidence type="ECO:0000313" key="9">
    <source>
        <dbReference type="Proteomes" id="UP000757232"/>
    </source>
</evidence>
<dbReference type="EMBL" id="LNZH02000208">
    <property type="protein sequence ID" value="OCB85685.1"/>
    <property type="molecule type" value="Genomic_DNA"/>
</dbReference>
<dbReference type="PANTHER" id="PTHR23051:SF0">
    <property type="entry name" value="SOLUTE CARRIER FAMILY 35 MEMBER F5"/>
    <property type="match status" value="1"/>
</dbReference>
<dbReference type="PANTHER" id="PTHR23051">
    <property type="entry name" value="SOLUTE CARRIER FAMILY 35, MEMBER F5"/>
    <property type="match status" value="1"/>
</dbReference>
<dbReference type="SUPFAM" id="SSF103481">
    <property type="entry name" value="Multidrug resistance efflux transporter EmrE"/>
    <property type="match status" value="1"/>
</dbReference>
<feature type="region of interest" description="Disordered" evidence="5">
    <location>
        <begin position="388"/>
        <end position="415"/>
    </location>
</feature>
<feature type="transmembrane region" description="Helical" evidence="6">
    <location>
        <begin position="61"/>
        <end position="80"/>
    </location>
</feature>
<accession>A0A9Q5HTM5</accession>
<comment type="subcellular location">
    <subcellularLocation>
        <location evidence="1">Membrane</location>
        <topology evidence="1">Multi-pass membrane protein</topology>
    </subcellularLocation>
</comment>
<feature type="transmembrane region" description="Helical" evidence="6">
    <location>
        <begin position="199"/>
        <end position="221"/>
    </location>
</feature>
<organism evidence="8 9">
    <name type="scientific">Sanghuangporus baumii</name>
    <name type="common">Phellinus baumii</name>
    <dbReference type="NCBI Taxonomy" id="108892"/>
    <lineage>
        <taxon>Eukaryota</taxon>
        <taxon>Fungi</taxon>
        <taxon>Dikarya</taxon>
        <taxon>Basidiomycota</taxon>
        <taxon>Agaricomycotina</taxon>
        <taxon>Agaricomycetes</taxon>
        <taxon>Hymenochaetales</taxon>
        <taxon>Hymenochaetaceae</taxon>
        <taxon>Sanghuangporus</taxon>
    </lineage>
</organism>
<dbReference type="OrthoDB" id="1436450at2759"/>
<keyword evidence="2 6" id="KW-0812">Transmembrane</keyword>
<dbReference type="InterPro" id="IPR037185">
    <property type="entry name" value="EmrE-like"/>
</dbReference>
<feature type="transmembrane region" description="Helical" evidence="6">
    <location>
        <begin position="143"/>
        <end position="161"/>
    </location>
</feature>
<sequence>MDAEHPTDAEDTLNVVQTRQQELSRKDYLQGVGLLLIVVFLWTSSNFVTQDLFDGGYEKPFLVTYLNTSSFSIYLIPWAVKRLVLNRAERASNLSRLGYEALSAVDSLEAPTSALRTNFRAPSIYTEDARNSESLDPLTTRQTAQLASVFCLFWFIANWSVNASLQFTSVASATVLSSTSGFFTLLVGRLFKADTLTAAKIIAVLTSFLGVALVSTSDSAALPYDHPSDALLRRSVRALPVLGDFLALLGAIFYALYVILLKVRIKEESRIDMQLFFGFVGIFNVLMLWPIALVLHFTGAEIISAPASKRIWIGVLLNMFITLSSDYIYVLAMLKTTPLLVTIGLSLTIPLAIVGDYFLKRPAAPLALLGAVLVLGAFIFAGIENGKESRREKQPPEGSFEVEEVEHMTDPPSHS</sequence>
<dbReference type="InterPro" id="IPR000620">
    <property type="entry name" value="EamA_dom"/>
</dbReference>
<dbReference type="GO" id="GO:0000329">
    <property type="term" value="C:fungal-type vacuole membrane"/>
    <property type="evidence" value="ECO:0007669"/>
    <property type="project" value="TreeGrafter"/>
</dbReference>
<comment type="caution">
    <text evidence="8">The sequence shown here is derived from an EMBL/GenBank/DDBJ whole genome shotgun (WGS) entry which is preliminary data.</text>
</comment>
<feature type="transmembrane region" description="Helical" evidence="6">
    <location>
        <begin position="28"/>
        <end position="49"/>
    </location>
</feature>
<feature type="domain" description="EamA" evidence="7">
    <location>
        <begin position="149"/>
        <end position="216"/>
    </location>
</feature>
<keyword evidence="9" id="KW-1185">Reference proteome</keyword>
<reference evidence="8" key="1">
    <citation type="submission" date="2016-06" db="EMBL/GenBank/DDBJ databases">
        <title>Draft Genome sequence of the fungus Inonotus baumii.</title>
        <authorList>
            <person name="Zhu H."/>
            <person name="Lin W."/>
        </authorList>
    </citation>
    <scope>NUCLEOTIDE SEQUENCE</scope>
    <source>
        <strain evidence="8">821</strain>
    </source>
</reference>
<evidence type="ECO:0000256" key="1">
    <source>
        <dbReference type="ARBA" id="ARBA00004141"/>
    </source>
</evidence>
<feature type="transmembrane region" description="Helical" evidence="6">
    <location>
        <begin position="339"/>
        <end position="359"/>
    </location>
</feature>
<feature type="transmembrane region" description="Helical" evidence="6">
    <location>
        <begin position="167"/>
        <end position="187"/>
    </location>
</feature>
<evidence type="ECO:0000256" key="5">
    <source>
        <dbReference type="SAM" id="MobiDB-lite"/>
    </source>
</evidence>
<evidence type="ECO:0000259" key="7">
    <source>
        <dbReference type="Pfam" id="PF00892"/>
    </source>
</evidence>
<proteinExistence type="predicted"/>
<gene>
    <name evidence="8" type="ORF">A7U60_g7336</name>
</gene>
<keyword evidence="4 6" id="KW-0472">Membrane</keyword>
<keyword evidence="3 6" id="KW-1133">Transmembrane helix</keyword>
<dbReference type="Pfam" id="PF00892">
    <property type="entry name" value="EamA"/>
    <property type="match status" value="1"/>
</dbReference>
<evidence type="ECO:0000313" key="8">
    <source>
        <dbReference type="EMBL" id="OCB85685.1"/>
    </source>
</evidence>
<name>A0A9Q5HTM5_SANBA</name>
<protein>
    <recommendedName>
        <fullName evidence="7">EamA domain-containing protein</fullName>
    </recommendedName>
</protein>
<evidence type="ECO:0000256" key="4">
    <source>
        <dbReference type="ARBA" id="ARBA00023136"/>
    </source>
</evidence>
<evidence type="ECO:0000256" key="6">
    <source>
        <dbReference type="SAM" id="Phobius"/>
    </source>
</evidence>
<feature type="transmembrane region" description="Helical" evidence="6">
    <location>
        <begin position="275"/>
        <end position="299"/>
    </location>
</feature>